<name>A0A0M8ZRE1_9HYME</name>
<sequence>MAKTVRHQTKHSVFENETRVEWLAPETGTEGTEGWLRGETVRAAMADRDGDSWLRPGIKRRVTAGSRSNVDRIIVGSSRKTEKPSRLSTELPVKVVSPTE</sequence>
<dbReference type="Proteomes" id="UP000053105">
    <property type="component" value="Unassembled WGS sequence"/>
</dbReference>
<keyword evidence="3" id="KW-1185">Reference proteome</keyword>
<gene>
    <name evidence="2" type="ORF">WN51_05129</name>
</gene>
<organism evidence="2 3">
    <name type="scientific">Melipona quadrifasciata</name>
    <dbReference type="NCBI Taxonomy" id="166423"/>
    <lineage>
        <taxon>Eukaryota</taxon>
        <taxon>Metazoa</taxon>
        <taxon>Ecdysozoa</taxon>
        <taxon>Arthropoda</taxon>
        <taxon>Hexapoda</taxon>
        <taxon>Insecta</taxon>
        <taxon>Pterygota</taxon>
        <taxon>Neoptera</taxon>
        <taxon>Endopterygota</taxon>
        <taxon>Hymenoptera</taxon>
        <taxon>Apocrita</taxon>
        <taxon>Aculeata</taxon>
        <taxon>Apoidea</taxon>
        <taxon>Anthophila</taxon>
        <taxon>Apidae</taxon>
        <taxon>Melipona</taxon>
    </lineage>
</organism>
<protein>
    <submittedName>
        <fullName evidence="2">Uncharacterized protein</fullName>
    </submittedName>
</protein>
<feature type="region of interest" description="Disordered" evidence="1">
    <location>
        <begin position="76"/>
        <end position="100"/>
    </location>
</feature>
<evidence type="ECO:0000313" key="2">
    <source>
        <dbReference type="EMBL" id="KOX69575.1"/>
    </source>
</evidence>
<evidence type="ECO:0000256" key="1">
    <source>
        <dbReference type="SAM" id="MobiDB-lite"/>
    </source>
</evidence>
<accession>A0A0M8ZRE1</accession>
<proteinExistence type="predicted"/>
<dbReference type="EMBL" id="KQ435885">
    <property type="protein sequence ID" value="KOX69575.1"/>
    <property type="molecule type" value="Genomic_DNA"/>
</dbReference>
<dbReference type="AlphaFoldDB" id="A0A0M8ZRE1"/>
<reference evidence="2 3" key="1">
    <citation type="submission" date="2015-07" db="EMBL/GenBank/DDBJ databases">
        <title>The genome of Melipona quadrifasciata.</title>
        <authorList>
            <person name="Pan H."/>
            <person name="Kapheim K."/>
        </authorList>
    </citation>
    <scope>NUCLEOTIDE SEQUENCE [LARGE SCALE GENOMIC DNA]</scope>
    <source>
        <strain evidence="2">0111107301</strain>
        <tissue evidence="2">Whole body</tissue>
    </source>
</reference>
<evidence type="ECO:0000313" key="3">
    <source>
        <dbReference type="Proteomes" id="UP000053105"/>
    </source>
</evidence>